<accession>A0A432AWR1</accession>
<dbReference type="EMBL" id="RXYK01000002">
    <property type="protein sequence ID" value="RTY39558.1"/>
    <property type="molecule type" value="Genomic_DNA"/>
</dbReference>
<gene>
    <name evidence="2" type="ORF">EKD02_02475</name>
</gene>
<dbReference type="GO" id="GO:0003677">
    <property type="term" value="F:DNA binding"/>
    <property type="evidence" value="ECO:0007669"/>
    <property type="project" value="InterPro"/>
</dbReference>
<dbReference type="GO" id="GO:0006259">
    <property type="term" value="P:DNA metabolic process"/>
    <property type="evidence" value="ECO:0007669"/>
    <property type="project" value="InterPro"/>
</dbReference>
<dbReference type="Pfam" id="PF03837">
    <property type="entry name" value="RecT"/>
    <property type="match status" value="1"/>
</dbReference>
<reference evidence="2 3" key="1">
    <citation type="submission" date="2018-12" db="EMBL/GenBank/DDBJ databases">
        <authorList>
            <person name="Lunina O.N."/>
            <person name="Grouzdev D.S."/>
            <person name="Gorlenko V.M."/>
            <person name="Savvichev A.S."/>
        </authorList>
    </citation>
    <scope>NUCLEOTIDE SEQUENCE [LARGE SCALE GENOMIC DNA]</scope>
    <source>
        <strain evidence="2 3">BrKhr-17</strain>
    </source>
</reference>
<feature type="compositionally biased region" description="Polar residues" evidence="1">
    <location>
        <begin position="280"/>
        <end position="289"/>
    </location>
</feature>
<name>A0A432AWR1_CHLPH</name>
<evidence type="ECO:0000256" key="1">
    <source>
        <dbReference type="SAM" id="MobiDB-lite"/>
    </source>
</evidence>
<comment type="caution">
    <text evidence="2">The sequence shown here is derived from an EMBL/GenBank/DDBJ whole genome shotgun (WGS) entry which is preliminary data.</text>
</comment>
<dbReference type="NCBIfam" id="TIGR00616">
    <property type="entry name" value="rect"/>
    <property type="match status" value="1"/>
</dbReference>
<proteinExistence type="predicted"/>
<sequence length="289" mass="32115">MPEAIQTPQQNAVQRFRTVLEDPIVQEQFKNALEENAPLFVASLVDVVSNDKILQECSPKDLIREAFKAATLKLPINKGLGFAWIVPFREKGVPKPQMQIGYKGYIQLAQRTAQYRYINADIVYEGELKKADKLTGEIDLTGEATSEVAIGYFAHIETTNGFRKTLYMSKAQVESHAKRYSKSFGQGYSPWKTNFDEMAMKTVINSLLKRYGILSVEMLGAFQGDDDQRTPEAKAQDDITNFANSESAGFSDAEIIEPATGRMAQAKAPQAESAWEPVGATNSKARAPF</sequence>
<dbReference type="Proteomes" id="UP000279908">
    <property type="component" value="Unassembled WGS sequence"/>
</dbReference>
<dbReference type="InterPro" id="IPR004590">
    <property type="entry name" value="ssDNA_annealing_RecT"/>
</dbReference>
<organism evidence="2 3">
    <name type="scientific">Chlorobium phaeovibrioides</name>
    <dbReference type="NCBI Taxonomy" id="1094"/>
    <lineage>
        <taxon>Bacteria</taxon>
        <taxon>Pseudomonadati</taxon>
        <taxon>Chlorobiota</taxon>
        <taxon>Chlorobiia</taxon>
        <taxon>Chlorobiales</taxon>
        <taxon>Chlorobiaceae</taxon>
        <taxon>Chlorobium/Pelodictyon group</taxon>
        <taxon>Chlorobium</taxon>
    </lineage>
</organism>
<dbReference type="AlphaFoldDB" id="A0A432AWR1"/>
<evidence type="ECO:0000313" key="3">
    <source>
        <dbReference type="Proteomes" id="UP000279908"/>
    </source>
</evidence>
<dbReference type="RefSeq" id="WP_126383637.1">
    <property type="nucleotide sequence ID" value="NZ_RXYK01000002.1"/>
</dbReference>
<protein>
    <submittedName>
        <fullName evidence="2">Recombinase</fullName>
    </submittedName>
</protein>
<feature type="region of interest" description="Disordered" evidence="1">
    <location>
        <begin position="262"/>
        <end position="289"/>
    </location>
</feature>
<evidence type="ECO:0000313" key="2">
    <source>
        <dbReference type="EMBL" id="RTY39558.1"/>
    </source>
</evidence>
<dbReference type="InterPro" id="IPR018330">
    <property type="entry name" value="RecT_fam"/>
</dbReference>